<comment type="caution">
    <text evidence="3">The sequence shown here is derived from an EMBL/GenBank/DDBJ whole genome shotgun (WGS) entry which is preliminary data.</text>
</comment>
<evidence type="ECO:0000313" key="2">
    <source>
        <dbReference type="EMBL" id="EMK24558.1"/>
    </source>
</evidence>
<dbReference type="PATRIC" id="fig|1240687.3.peg.1550"/>
<sequence>MSVQKIIKESMYCDRLEHYLRFRGELKPWKEVPDNFKTNRVRKYYIKVKRRVSNMIIPKSTIEKYRAVSSLLYEIRHALFFTKIRKEDRVYLENYKVPLEQERSALFKAIETDQKFLTASEF</sequence>
<proteinExistence type="predicted"/>
<protein>
    <submittedName>
        <fullName evidence="3">Uncharacterized protein</fullName>
    </submittedName>
</protein>
<name>M6FFS3_9LEPT</name>
<evidence type="ECO:0000313" key="1">
    <source>
        <dbReference type="EMBL" id="EMK22386.1"/>
    </source>
</evidence>
<organism evidence="3 4">
    <name type="scientific">Leptospira kirschneri serovar Bulgarica str. Nikolaevo</name>
    <dbReference type="NCBI Taxonomy" id="1240687"/>
    <lineage>
        <taxon>Bacteria</taxon>
        <taxon>Pseudomonadati</taxon>
        <taxon>Spirochaetota</taxon>
        <taxon>Spirochaetia</taxon>
        <taxon>Leptospirales</taxon>
        <taxon>Leptospiraceae</taxon>
        <taxon>Leptospira</taxon>
    </lineage>
</organism>
<dbReference type="RefSeq" id="WP_020763122.1">
    <property type="nucleotide sequence ID" value="NZ_ANCE01000079.1"/>
</dbReference>
<dbReference type="AlphaFoldDB" id="M6FFS3"/>
<dbReference type="OrthoDB" id="9913458at2"/>
<dbReference type="Proteomes" id="UP000011980">
    <property type="component" value="Unassembled WGS sequence"/>
</dbReference>
<evidence type="ECO:0000313" key="4">
    <source>
        <dbReference type="Proteomes" id="UP000011980"/>
    </source>
</evidence>
<dbReference type="EMBL" id="ANCE01000169">
    <property type="protein sequence ID" value="EMK22386.1"/>
    <property type="molecule type" value="Genomic_DNA"/>
</dbReference>
<dbReference type="EMBL" id="ANCE01000079">
    <property type="protein sequence ID" value="EMK24899.1"/>
    <property type="molecule type" value="Genomic_DNA"/>
</dbReference>
<gene>
    <name evidence="3" type="ORF">LEP1GSC008_0600</name>
    <name evidence="1" type="ORF">LEP1GSC008_1557</name>
    <name evidence="2" type="ORF">LEP1GSC008_2630</name>
</gene>
<dbReference type="EMBL" id="ANCE01000096">
    <property type="protein sequence ID" value="EMK24558.1"/>
    <property type="molecule type" value="Genomic_DNA"/>
</dbReference>
<accession>M6FFS3</accession>
<reference evidence="3 4" key="1">
    <citation type="submission" date="2013-01" db="EMBL/GenBank/DDBJ databases">
        <authorList>
            <person name="Harkins D.M."/>
            <person name="Durkin A.S."/>
            <person name="Brinkac L.M."/>
            <person name="Haft D.H."/>
            <person name="Selengut J.D."/>
            <person name="Sanka R."/>
            <person name="DePew J."/>
            <person name="Purushe J."/>
            <person name="Galloway R.L."/>
            <person name="Vinetz J.M."/>
            <person name="Sutton G.G."/>
            <person name="Nierman W.C."/>
            <person name="Fouts D.E."/>
        </authorList>
    </citation>
    <scope>NUCLEOTIDE SEQUENCE [LARGE SCALE GENOMIC DNA]</scope>
    <source>
        <strain evidence="3 4">Nikolaevo</strain>
    </source>
</reference>
<evidence type="ECO:0000313" key="3">
    <source>
        <dbReference type="EMBL" id="EMK24899.1"/>
    </source>
</evidence>